<dbReference type="InterPro" id="IPR014347">
    <property type="entry name" value="Tautomerase/MIF_sf"/>
</dbReference>
<evidence type="ECO:0000313" key="3">
    <source>
        <dbReference type="Proteomes" id="UP000190675"/>
    </source>
</evidence>
<dbReference type="SUPFAM" id="SSF55331">
    <property type="entry name" value="Tautomerase/MIF"/>
    <property type="match status" value="1"/>
</dbReference>
<evidence type="ECO:0000259" key="1">
    <source>
        <dbReference type="Pfam" id="PF14832"/>
    </source>
</evidence>
<dbReference type="Pfam" id="PF14832">
    <property type="entry name" value="Tautomerase_3"/>
    <property type="match status" value="1"/>
</dbReference>
<dbReference type="EMBL" id="LT670818">
    <property type="protein sequence ID" value="SHH07930.1"/>
    <property type="molecule type" value="Genomic_DNA"/>
</dbReference>
<reference evidence="2 3" key="1">
    <citation type="submission" date="2016-11" db="EMBL/GenBank/DDBJ databases">
        <authorList>
            <person name="Jaros S."/>
            <person name="Januszkiewicz K."/>
            <person name="Wedrychowicz H."/>
        </authorList>
    </citation>
    <scope>NUCLEOTIDE SEQUENCE [LARGE SCALE GENOMIC DNA]</scope>
    <source>
        <strain evidence="2 3">GAS242</strain>
    </source>
</reference>
<sequence length="135" mass="14600">MPVYAWTSQEGTFSQAQKKALASAVTDIHCAATGAPRNFVRIIFNTYPEGNGFLAEMPSATVFLLCHIRAGRTMETKHSMLKQLNDAAVKIGGISSDALAIILEEIPTGHGMEFGVVLPGTTPEEEKQWLEAHGQ</sequence>
<name>A0A1M5Q1X2_9BRAD</name>
<keyword evidence="2" id="KW-0670">Pyruvate</keyword>
<proteinExistence type="predicted"/>
<dbReference type="Gene3D" id="3.30.429.10">
    <property type="entry name" value="Macrophage Migration Inhibitory Factor"/>
    <property type="match status" value="1"/>
</dbReference>
<organism evidence="2 3">
    <name type="scientific">Bradyrhizobium erythrophlei</name>
    <dbReference type="NCBI Taxonomy" id="1437360"/>
    <lineage>
        <taxon>Bacteria</taxon>
        <taxon>Pseudomonadati</taxon>
        <taxon>Pseudomonadota</taxon>
        <taxon>Alphaproteobacteria</taxon>
        <taxon>Hyphomicrobiales</taxon>
        <taxon>Nitrobacteraceae</taxon>
        <taxon>Bradyrhizobium</taxon>
    </lineage>
</organism>
<protein>
    <submittedName>
        <fullName evidence="2">Phenylpyruvate tautomerase PptA, 4-oxalocrotonate tautomerase family</fullName>
    </submittedName>
</protein>
<evidence type="ECO:0000313" key="2">
    <source>
        <dbReference type="EMBL" id="SHH07930.1"/>
    </source>
</evidence>
<gene>
    <name evidence="2" type="ORF">SAMN05444169_5626</name>
</gene>
<feature type="domain" description="Tautomerase cis-CaaD-like" evidence="1">
    <location>
        <begin position="1"/>
        <end position="131"/>
    </location>
</feature>
<dbReference type="RefSeq" id="WP_079568740.1">
    <property type="nucleotide sequence ID" value="NZ_LT670818.1"/>
</dbReference>
<dbReference type="AlphaFoldDB" id="A0A1M5Q1X2"/>
<accession>A0A1M5Q1X2</accession>
<dbReference type="Proteomes" id="UP000190675">
    <property type="component" value="Chromosome I"/>
</dbReference>
<dbReference type="OrthoDB" id="118855at2"/>
<dbReference type="InterPro" id="IPR028116">
    <property type="entry name" value="Cis-CaaD-like"/>
</dbReference>